<dbReference type="Proteomes" id="UP000034581">
    <property type="component" value="Unassembled WGS sequence"/>
</dbReference>
<feature type="transmembrane region" description="Helical" evidence="6">
    <location>
        <begin position="192"/>
        <end position="216"/>
    </location>
</feature>
<keyword evidence="3 6" id="KW-0812">Transmembrane</keyword>
<comment type="caution">
    <text evidence="8">The sequence shown here is derived from an EMBL/GenBank/DDBJ whole genome shotgun (WGS) entry which is preliminary data.</text>
</comment>
<keyword evidence="5 6" id="KW-0472">Membrane</keyword>
<feature type="transmembrane region" description="Helical" evidence="6">
    <location>
        <begin position="15"/>
        <end position="31"/>
    </location>
</feature>
<evidence type="ECO:0000256" key="1">
    <source>
        <dbReference type="ARBA" id="ARBA00004651"/>
    </source>
</evidence>
<dbReference type="EMBL" id="LBQB01000002">
    <property type="protein sequence ID" value="KKP70024.1"/>
    <property type="molecule type" value="Genomic_DNA"/>
</dbReference>
<organism evidence="8 9">
    <name type="scientific">candidate division CPR3 bacterium GW2011_GWF2_35_18</name>
    <dbReference type="NCBI Taxonomy" id="1618350"/>
    <lineage>
        <taxon>Bacteria</taxon>
        <taxon>Bacteria division CPR3</taxon>
    </lineage>
</organism>
<evidence type="ECO:0000256" key="6">
    <source>
        <dbReference type="RuleBase" id="RU366058"/>
    </source>
</evidence>
<feature type="transmembrane region" description="Helical" evidence="6">
    <location>
        <begin position="86"/>
        <end position="105"/>
    </location>
</feature>
<dbReference type="InterPro" id="IPR032816">
    <property type="entry name" value="VTT_dom"/>
</dbReference>
<feature type="domain" description="VTT" evidence="7">
    <location>
        <begin position="73"/>
        <end position="185"/>
    </location>
</feature>
<dbReference type="STRING" id="1618350.UR67_C0002G0144"/>
<dbReference type="PANTHER" id="PTHR12677">
    <property type="entry name" value="GOLGI APPARATUS MEMBRANE PROTEIN TVP38-RELATED"/>
    <property type="match status" value="1"/>
</dbReference>
<comment type="subcellular location">
    <subcellularLocation>
        <location evidence="1 6">Cell membrane</location>
        <topology evidence="1 6">Multi-pass membrane protein</topology>
    </subcellularLocation>
</comment>
<evidence type="ECO:0000256" key="3">
    <source>
        <dbReference type="ARBA" id="ARBA00022692"/>
    </source>
</evidence>
<dbReference type="AlphaFoldDB" id="A0A0G0BKJ2"/>
<feature type="transmembrane region" description="Helical" evidence="6">
    <location>
        <begin position="43"/>
        <end position="74"/>
    </location>
</feature>
<evidence type="ECO:0000256" key="4">
    <source>
        <dbReference type="ARBA" id="ARBA00022989"/>
    </source>
</evidence>
<gene>
    <name evidence="8" type="ORF">UR67_C0002G0144</name>
</gene>
<evidence type="ECO:0000259" key="7">
    <source>
        <dbReference type="Pfam" id="PF09335"/>
    </source>
</evidence>
<evidence type="ECO:0000256" key="5">
    <source>
        <dbReference type="ARBA" id="ARBA00023136"/>
    </source>
</evidence>
<sequence length="226" mass="25783">MQKSSIKDLLTKKNILLLIGLLLLVLFFYLLERHITVEFIKPIILSFGIFTPIAFISLTALTTVVAFVAAPTFWVAGMWIFGEKWGLIYVYIGNYLGHIINFLLVRRWGEPIIRKIGGDKTIKKTKALLKILNLKNFTIIRFLGGPPTDPLSLAAGLTKITIPQYVIISLFGFIPNTILTYYFIYFLTFERYTLMTVVVTSITIVDYAASILYPLYAFHKMKKDVN</sequence>
<dbReference type="InterPro" id="IPR015414">
    <property type="entry name" value="TMEM64"/>
</dbReference>
<evidence type="ECO:0000313" key="9">
    <source>
        <dbReference type="Proteomes" id="UP000034581"/>
    </source>
</evidence>
<protein>
    <recommendedName>
        <fullName evidence="6">TVP38/TMEM64 family membrane protein</fullName>
    </recommendedName>
</protein>
<dbReference type="GO" id="GO:0005886">
    <property type="term" value="C:plasma membrane"/>
    <property type="evidence" value="ECO:0007669"/>
    <property type="project" value="UniProtKB-SubCell"/>
</dbReference>
<proteinExistence type="inferred from homology"/>
<dbReference type="PANTHER" id="PTHR12677:SF59">
    <property type="entry name" value="GOLGI APPARATUS MEMBRANE PROTEIN TVP38-RELATED"/>
    <property type="match status" value="1"/>
</dbReference>
<accession>A0A0G0BKJ2</accession>
<feature type="transmembrane region" description="Helical" evidence="6">
    <location>
        <begin position="165"/>
        <end position="186"/>
    </location>
</feature>
<keyword evidence="2 6" id="KW-1003">Cell membrane</keyword>
<evidence type="ECO:0000313" key="8">
    <source>
        <dbReference type="EMBL" id="KKP70024.1"/>
    </source>
</evidence>
<name>A0A0G0BKJ2_UNCC3</name>
<evidence type="ECO:0000256" key="2">
    <source>
        <dbReference type="ARBA" id="ARBA00022475"/>
    </source>
</evidence>
<dbReference type="Pfam" id="PF09335">
    <property type="entry name" value="VTT_dom"/>
    <property type="match status" value="1"/>
</dbReference>
<keyword evidence="4 6" id="KW-1133">Transmembrane helix</keyword>
<reference evidence="8 9" key="1">
    <citation type="journal article" date="2015" name="Nature">
        <title>rRNA introns, odd ribosomes, and small enigmatic genomes across a large radiation of phyla.</title>
        <authorList>
            <person name="Brown C.T."/>
            <person name="Hug L.A."/>
            <person name="Thomas B.C."/>
            <person name="Sharon I."/>
            <person name="Castelle C.J."/>
            <person name="Singh A."/>
            <person name="Wilkins M.J."/>
            <person name="Williams K.H."/>
            <person name="Banfield J.F."/>
        </authorList>
    </citation>
    <scope>NUCLEOTIDE SEQUENCE [LARGE SCALE GENOMIC DNA]</scope>
</reference>
<comment type="similarity">
    <text evidence="6">Belongs to the TVP38/TMEM64 family.</text>
</comment>